<dbReference type="GO" id="GO:0005634">
    <property type="term" value="C:nucleus"/>
    <property type="evidence" value="ECO:0007669"/>
    <property type="project" value="UniProtKB-SubCell"/>
</dbReference>
<feature type="region of interest" description="Disordered" evidence="3">
    <location>
        <begin position="225"/>
        <end position="250"/>
    </location>
</feature>
<dbReference type="Pfam" id="PF15251">
    <property type="entry name" value="TAPR1-like"/>
    <property type="match status" value="1"/>
</dbReference>
<accession>A0A1B6C174</accession>
<dbReference type="PANTHER" id="PTHR31624:SF4">
    <property type="entry name" value="CHROMOSOME 16 OPEN READING FRAME 72"/>
    <property type="match status" value="1"/>
</dbReference>
<sequence>MNSDRDRDEESLTDVWFTNWEQQCIQHLESEPDYEGQLHNDRDLTTQKAWCNFQNTATSIAQLYRDRLQPVSSLWLPFQAAAGSVATLYKESSEAMRRSSELGIQCGYQRRNKELLSWARKKRRNIRREELISYLAGKPLPPKPTHHNHRMSPRPRIIVNAHSGNSMQNSGHDFHMSGNSDTTEENFHMFREALDFPNGSSRRQRSADLSAFVTGEYVRHCQAVKRPLPSPPPHDVNMDSPTHPKRSRFM</sequence>
<evidence type="ECO:0000313" key="4">
    <source>
        <dbReference type="EMBL" id="JAS06985.1"/>
    </source>
</evidence>
<dbReference type="EMBL" id="GEDC01024889">
    <property type="protein sequence ID" value="JAS12409.1"/>
    <property type="molecule type" value="Transcribed_RNA"/>
</dbReference>
<dbReference type="PANTHER" id="PTHR31624">
    <property type="entry name" value="UPF0472 PROTEIN C16ORF72"/>
    <property type="match status" value="1"/>
</dbReference>
<comment type="subcellular location">
    <subcellularLocation>
        <location evidence="1">Nucleus</location>
    </subcellularLocation>
</comment>
<evidence type="ECO:0000256" key="1">
    <source>
        <dbReference type="ARBA" id="ARBA00004123"/>
    </source>
</evidence>
<dbReference type="InterPro" id="IPR029196">
    <property type="entry name" value="HAPSTR1-like"/>
</dbReference>
<evidence type="ECO:0000313" key="5">
    <source>
        <dbReference type="EMBL" id="JAS12409.1"/>
    </source>
</evidence>
<dbReference type="InterPro" id="IPR040308">
    <property type="entry name" value="HAPR1"/>
</dbReference>
<reference evidence="4" key="1">
    <citation type="submission" date="2015-12" db="EMBL/GenBank/DDBJ databases">
        <title>De novo transcriptome assembly of four potential Pierce s Disease insect vectors from Arizona vineyards.</title>
        <authorList>
            <person name="Tassone E.E."/>
        </authorList>
    </citation>
    <scope>NUCLEOTIDE SEQUENCE</scope>
</reference>
<evidence type="ECO:0000256" key="2">
    <source>
        <dbReference type="ARBA" id="ARBA00023242"/>
    </source>
</evidence>
<protein>
    <submittedName>
        <fullName evidence="4">Uncharacterized protein</fullName>
    </submittedName>
</protein>
<dbReference type="AlphaFoldDB" id="A0A1B6C174"/>
<dbReference type="EMBL" id="GEDC01030313">
    <property type="protein sequence ID" value="JAS06985.1"/>
    <property type="molecule type" value="Transcribed_RNA"/>
</dbReference>
<evidence type="ECO:0000256" key="3">
    <source>
        <dbReference type="SAM" id="MobiDB-lite"/>
    </source>
</evidence>
<organism evidence="4">
    <name type="scientific">Clastoptera arizonana</name>
    <name type="common">Arizona spittle bug</name>
    <dbReference type="NCBI Taxonomy" id="38151"/>
    <lineage>
        <taxon>Eukaryota</taxon>
        <taxon>Metazoa</taxon>
        <taxon>Ecdysozoa</taxon>
        <taxon>Arthropoda</taxon>
        <taxon>Hexapoda</taxon>
        <taxon>Insecta</taxon>
        <taxon>Pterygota</taxon>
        <taxon>Neoptera</taxon>
        <taxon>Paraneoptera</taxon>
        <taxon>Hemiptera</taxon>
        <taxon>Auchenorrhyncha</taxon>
        <taxon>Cercopoidea</taxon>
        <taxon>Clastopteridae</taxon>
        <taxon>Clastoptera</taxon>
    </lineage>
</organism>
<name>A0A1B6C174_9HEMI</name>
<gene>
    <name evidence="5" type="ORF">g.22020</name>
    <name evidence="4" type="ORF">g.22021</name>
</gene>
<keyword evidence="2" id="KW-0539">Nucleus</keyword>
<proteinExistence type="predicted"/>